<accession>A0A5J9SU93</accession>
<gene>
    <name evidence="3" type="ORF">EJB05_51970</name>
    <name evidence="4" type="ORF">EJB05_51971</name>
</gene>
<dbReference type="EMBL" id="RWGY01000314">
    <property type="protein sequence ID" value="TVU02560.1"/>
    <property type="molecule type" value="Genomic_DNA"/>
</dbReference>
<evidence type="ECO:0000313" key="5">
    <source>
        <dbReference type="Proteomes" id="UP000324897"/>
    </source>
</evidence>
<keyword evidence="2" id="KW-1133">Transmembrane helix</keyword>
<keyword evidence="2" id="KW-0472">Membrane</keyword>
<evidence type="ECO:0000256" key="1">
    <source>
        <dbReference type="SAM" id="MobiDB-lite"/>
    </source>
</evidence>
<dbReference type="PANTHER" id="PTHR33726:SF24">
    <property type="entry name" value="OS01G0631800 PROTEIN"/>
    <property type="match status" value="1"/>
</dbReference>
<reference evidence="4 5" key="1">
    <citation type="journal article" date="2019" name="Sci. Rep.">
        <title>A high-quality genome of Eragrostis curvula grass provides insights into Poaceae evolution and supports new strategies to enhance forage quality.</title>
        <authorList>
            <person name="Carballo J."/>
            <person name="Santos B.A.C.M."/>
            <person name="Zappacosta D."/>
            <person name="Garbus I."/>
            <person name="Selva J.P."/>
            <person name="Gallo C.A."/>
            <person name="Diaz A."/>
            <person name="Albertini E."/>
            <person name="Caccamo M."/>
            <person name="Echenique V."/>
        </authorList>
    </citation>
    <scope>NUCLEOTIDE SEQUENCE [LARGE SCALE GENOMIC DNA]</scope>
    <source>
        <strain evidence="5">cv. Victoria</strain>
        <tissue evidence="4">Leaf</tissue>
    </source>
</reference>
<feature type="compositionally biased region" description="Basic and acidic residues" evidence="1">
    <location>
        <begin position="1"/>
        <end position="12"/>
    </location>
</feature>
<dbReference type="OrthoDB" id="689031at2759"/>
<evidence type="ECO:0000313" key="4">
    <source>
        <dbReference type="EMBL" id="TVU02561.1"/>
    </source>
</evidence>
<feature type="non-terminal residue" evidence="4">
    <location>
        <position position="1"/>
    </location>
</feature>
<protein>
    <submittedName>
        <fullName evidence="4">Uncharacterized protein</fullName>
    </submittedName>
</protein>
<keyword evidence="2" id="KW-0812">Transmembrane</keyword>
<evidence type="ECO:0000313" key="3">
    <source>
        <dbReference type="EMBL" id="TVU02560.1"/>
    </source>
</evidence>
<dbReference type="Gramene" id="TVU02560">
    <property type="protein sequence ID" value="TVU02560"/>
    <property type="gene ID" value="EJB05_51970"/>
</dbReference>
<name>A0A5J9SU93_9POAL</name>
<feature type="transmembrane region" description="Helical" evidence="2">
    <location>
        <begin position="75"/>
        <end position="97"/>
    </location>
</feature>
<feature type="compositionally biased region" description="Low complexity" evidence="1">
    <location>
        <begin position="20"/>
        <end position="42"/>
    </location>
</feature>
<dbReference type="EMBL" id="RWGY01000314">
    <property type="protein sequence ID" value="TVU02561.1"/>
    <property type="molecule type" value="Genomic_DNA"/>
</dbReference>
<dbReference type="AlphaFoldDB" id="A0A5J9SU93"/>
<sequence>MAGASKVRDWMRKRMAPRNKAAGSRKGGSEAEASASAQSSPRSKLRAGPFSSALRWKKPRGNVLAALFQRVAYHLLWLVESVVVVARLLVFFVRFGFRL</sequence>
<dbReference type="Proteomes" id="UP000324897">
    <property type="component" value="Unassembled WGS sequence"/>
</dbReference>
<evidence type="ECO:0000256" key="2">
    <source>
        <dbReference type="SAM" id="Phobius"/>
    </source>
</evidence>
<dbReference type="PANTHER" id="PTHR33726">
    <property type="entry name" value="TRANSMEMBRANE PROTEIN"/>
    <property type="match status" value="1"/>
</dbReference>
<organism evidence="4 5">
    <name type="scientific">Eragrostis curvula</name>
    <name type="common">weeping love grass</name>
    <dbReference type="NCBI Taxonomy" id="38414"/>
    <lineage>
        <taxon>Eukaryota</taxon>
        <taxon>Viridiplantae</taxon>
        <taxon>Streptophyta</taxon>
        <taxon>Embryophyta</taxon>
        <taxon>Tracheophyta</taxon>
        <taxon>Spermatophyta</taxon>
        <taxon>Magnoliopsida</taxon>
        <taxon>Liliopsida</taxon>
        <taxon>Poales</taxon>
        <taxon>Poaceae</taxon>
        <taxon>PACMAD clade</taxon>
        <taxon>Chloridoideae</taxon>
        <taxon>Eragrostideae</taxon>
        <taxon>Eragrostidinae</taxon>
        <taxon>Eragrostis</taxon>
    </lineage>
</organism>
<feature type="region of interest" description="Disordered" evidence="1">
    <location>
        <begin position="1"/>
        <end position="49"/>
    </location>
</feature>
<dbReference type="Gramene" id="TVU02561">
    <property type="protein sequence ID" value="TVU02561"/>
    <property type="gene ID" value="EJB05_51971"/>
</dbReference>
<proteinExistence type="predicted"/>
<comment type="caution">
    <text evidence="4">The sequence shown here is derived from an EMBL/GenBank/DDBJ whole genome shotgun (WGS) entry which is preliminary data.</text>
</comment>
<keyword evidence="5" id="KW-1185">Reference proteome</keyword>